<organism evidence="2 3">
    <name type="scientific">Fusarium gaditjirri</name>
    <dbReference type="NCBI Taxonomy" id="282569"/>
    <lineage>
        <taxon>Eukaryota</taxon>
        <taxon>Fungi</taxon>
        <taxon>Dikarya</taxon>
        <taxon>Ascomycota</taxon>
        <taxon>Pezizomycotina</taxon>
        <taxon>Sordariomycetes</taxon>
        <taxon>Hypocreomycetidae</taxon>
        <taxon>Hypocreales</taxon>
        <taxon>Nectriaceae</taxon>
        <taxon>Fusarium</taxon>
        <taxon>Fusarium nisikadoi species complex</taxon>
    </lineage>
</organism>
<evidence type="ECO:0000313" key="3">
    <source>
        <dbReference type="Proteomes" id="UP000604273"/>
    </source>
</evidence>
<protein>
    <submittedName>
        <fullName evidence="2">Uncharacterized protein</fullName>
    </submittedName>
</protein>
<dbReference type="AlphaFoldDB" id="A0A8H4TIS7"/>
<accession>A0A8H4TIS7</accession>
<gene>
    <name evidence="2" type="ORF">FGADI_2389</name>
</gene>
<feature type="region of interest" description="Disordered" evidence="1">
    <location>
        <begin position="1"/>
        <end position="20"/>
    </location>
</feature>
<evidence type="ECO:0000313" key="2">
    <source>
        <dbReference type="EMBL" id="KAF4958467.1"/>
    </source>
</evidence>
<reference evidence="2" key="1">
    <citation type="journal article" date="2020" name="BMC Genomics">
        <title>Correction to: Identification and distribution of gene clusters required for synthesis of sphingolipid metabolism inhibitors in diverse species of the filamentous fungus Fusarium.</title>
        <authorList>
            <person name="Kim H.S."/>
            <person name="Lohmar J.M."/>
            <person name="Busman M."/>
            <person name="Brown D.W."/>
            <person name="Naumann T.A."/>
            <person name="Divon H.H."/>
            <person name="Lysoe E."/>
            <person name="Uhlig S."/>
            <person name="Proctor R.H."/>
        </authorList>
    </citation>
    <scope>NUCLEOTIDE SEQUENCE</scope>
    <source>
        <strain evidence="2">NRRL 45417</strain>
    </source>
</reference>
<dbReference type="Proteomes" id="UP000604273">
    <property type="component" value="Unassembled WGS sequence"/>
</dbReference>
<reference evidence="2" key="2">
    <citation type="submission" date="2020-05" db="EMBL/GenBank/DDBJ databases">
        <authorList>
            <person name="Kim H.-S."/>
            <person name="Proctor R.H."/>
            <person name="Brown D.W."/>
        </authorList>
    </citation>
    <scope>NUCLEOTIDE SEQUENCE</scope>
    <source>
        <strain evidence="2">NRRL 45417</strain>
    </source>
</reference>
<comment type="caution">
    <text evidence="2">The sequence shown here is derived from an EMBL/GenBank/DDBJ whole genome shotgun (WGS) entry which is preliminary data.</text>
</comment>
<sequence>MVNPDRRYSVEDHGSAKPEPEWYLDPKTVEDINAMAEADSITLIRIRLDGRMRHLVHWSGPSLSQGSAENIGVYGVEGSKSGASAMSAWFSNSTIGLSHHGYGKLLGEATFTSVRLSAHYATMINDDFICVPFNSIHREIDYPTEFMPFYLYGNEKEIRCSHMLVKSPNIFLATNNMTFNPNLSTEINHRQSVAELLAESMILGLSEIPEDSMQAFAERNQDLAEEFFFRQGQKSKVRIWKDPKDAAAHGPGLLDDLGRYLYEGEMTLGENVFVDAEGPNEDKLKDRKVESDSWQRKLDEVGSLLDVTHVNCQ</sequence>
<keyword evidence="3" id="KW-1185">Reference proteome</keyword>
<name>A0A8H4TIS7_9HYPO</name>
<proteinExistence type="predicted"/>
<evidence type="ECO:0000256" key="1">
    <source>
        <dbReference type="SAM" id="MobiDB-lite"/>
    </source>
</evidence>
<dbReference type="OrthoDB" id="2161780at2759"/>
<dbReference type="EMBL" id="JABFAI010000052">
    <property type="protein sequence ID" value="KAF4958467.1"/>
    <property type="molecule type" value="Genomic_DNA"/>
</dbReference>